<dbReference type="AlphaFoldDB" id="A0A2K3NLJ5"/>
<gene>
    <name evidence="1" type="ORF">L195_g000310</name>
</gene>
<evidence type="ECO:0000313" key="1">
    <source>
        <dbReference type="EMBL" id="PNY03900.1"/>
    </source>
</evidence>
<accession>A0A2K3NLJ5</accession>
<proteinExistence type="predicted"/>
<evidence type="ECO:0000313" key="2">
    <source>
        <dbReference type="Proteomes" id="UP000236291"/>
    </source>
</evidence>
<reference evidence="1 2" key="1">
    <citation type="journal article" date="2014" name="Am. J. Bot.">
        <title>Genome assembly and annotation for red clover (Trifolium pratense; Fabaceae).</title>
        <authorList>
            <person name="Istvanek J."/>
            <person name="Jaros M."/>
            <person name="Krenek A."/>
            <person name="Repkova J."/>
        </authorList>
    </citation>
    <scope>NUCLEOTIDE SEQUENCE [LARGE SCALE GENOMIC DNA]</scope>
    <source>
        <strain evidence="2">cv. Tatra</strain>
        <tissue evidence="1">Young leaves</tissue>
    </source>
</reference>
<name>A0A2K3NLJ5_TRIPR</name>
<comment type="caution">
    <text evidence="1">The sequence shown here is derived from an EMBL/GenBank/DDBJ whole genome shotgun (WGS) entry which is preliminary data.</text>
</comment>
<dbReference type="EMBL" id="ASHM01000103">
    <property type="protein sequence ID" value="PNY03900.1"/>
    <property type="molecule type" value="Genomic_DNA"/>
</dbReference>
<protein>
    <submittedName>
        <fullName evidence="1">Uncharacterized protein</fullName>
    </submittedName>
</protein>
<dbReference type="Proteomes" id="UP000236291">
    <property type="component" value="Unassembled WGS sequence"/>
</dbReference>
<organism evidence="1 2">
    <name type="scientific">Trifolium pratense</name>
    <name type="common">Red clover</name>
    <dbReference type="NCBI Taxonomy" id="57577"/>
    <lineage>
        <taxon>Eukaryota</taxon>
        <taxon>Viridiplantae</taxon>
        <taxon>Streptophyta</taxon>
        <taxon>Embryophyta</taxon>
        <taxon>Tracheophyta</taxon>
        <taxon>Spermatophyta</taxon>
        <taxon>Magnoliopsida</taxon>
        <taxon>eudicotyledons</taxon>
        <taxon>Gunneridae</taxon>
        <taxon>Pentapetalae</taxon>
        <taxon>rosids</taxon>
        <taxon>fabids</taxon>
        <taxon>Fabales</taxon>
        <taxon>Fabaceae</taxon>
        <taxon>Papilionoideae</taxon>
        <taxon>50 kb inversion clade</taxon>
        <taxon>NPAAA clade</taxon>
        <taxon>Hologalegina</taxon>
        <taxon>IRL clade</taxon>
        <taxon>Trifolieae</taxon>
        <taxon>Trifolium</taxon>
    </lineage>
</organism>
<reference evidence="1 2" key="2">
    <citation type="journal article" date="2017" name="Front. Plant Sci.">
        <title>Gene Classification and Mining of Molecular Markers Useful in Red Clover (Trifolium pratense) Breeding.</title>
        <authorList>
            <person name="Istvanek J."/>
            <person name="Dluhosova J."/>
            <person name="Dluhos P."/>
            <person name="Patkova L."/>
            <person name="Nedelnik J."/>
            <person name="Repkova J."/>
        </authorList>
    </citation>
    <scope>NUCLEOTIDE SEQUENCE [LARGE SCALE GENOMIC DNA]</scope>
    <source>
        <strain evidence="2">cv. Tatra</strain>
        <tissue evidence="1">Young leaves</tissue>
    </source>
</reference>
<sequence length="66" mass="7559">MIAWCIWNNKNNWVWNGFKDTAKGTAMKADTQGSVAAVATSSRLLVEMQCQCEFFSNYRPYGLKYL</sequence>